<sequence>MAKKDPEKEQVEKIDFRTSTFCCAYCNRGGEKFSEVFSGGKCNGCGGPAGVVVEISRPEDIEAIRRSVLLIYCEADEDIALRIMKEMTERGVEVIDPQVVVDNEQAGRKANVLSFLVNTARFALVIPSPRLSSDPLVAAAVESGLMSGRNNIAPLYPDPSYQGKGSLFLDTRYGIVWQEGSAMRAMDKSRFVEHLKKELKTN</sequence>
<evidence type="ECO:0000313" key="2">
    <source>
        <dbReference type="Proteomes" id="UP000177979"/>
    </source>
</evidence>
<gene>
    <name evidence="1" type="ORF">A2703_04005</name>
</gene>
<dbReference type="EMBL" id="MFAG01000033">
    <property type="protein sequence ID" value="OGD71401.1"/>
    <property type="molecule type" value="Genomic_DNA"/>
</dbReference>
<dbReference type="AlphaFoldDB" id="A0A1F5EVH3"/>
<protein>
    <recommendedName>
        <fullName evidence="3">TIR domain-containing protein</fullName>
    </recommendedName>
</protein>
<dbReference type="Proteomes" id="UP000177979">
    <property type="component" value="Unassembled WGS sequence"/>
</dbReference>
<name>A0A1F5EVH3_9BACT</name>
<comment type="caution">
    <text evidence="1">The sequence shown here is derived from an EMBL/GenBank/DDBJ whole genome shotgun (WGS) entry which is preliminary data.</text>
</comment>
<evidence type="ECO:0008006" key="3">
    <source>
        <dbReference type="Google" id="ProtNLM"/>
    </source>
</evidence>
<accession>A0A1F5EVH3</accession>
<proteinExistence type="predicted"/>
<evidence type="ECO:0000313" key="1">
    <source>
        <dbReference type="EMBL" id="OGD71401.1"/>
    </source>
</evidence>
<organism evidence="1 2">
    <name type="scientific">Candidatus Collierbacteria bacterium RIFCSPHIGHO2_01_FULL_50_25</name>
    <dbReference type="NCBI Taxonomy" id="1817722"/>
    <lineage>
        <taxon>Bacteria</taxon>
        <taxon>Candidatus Collieribacteriota</taxon>
    </lineage>
</organism>
<reference evidence="1 2" key="1">
    <citation type="journal article" date="2016" name="Nat. Commun.">
        <title>Thousands of microbial genomes shed light on interconnected biogeochemical processes in an aquifer system.</title>
        <authorList>
            <person name="Anantharaman K."/>
            <person name="Brown C.T."/>
            <person name="Hug L.A."/>
            <person name="Sharon I."/>
            <person name="Castelle C.J."/>
            <person name="Probst A.J."/>
            <person name="Thomas B.C."/>
            <person name="Singh A."/>
            <person name="Wilkins M.J."/>
            <person name="Karaoz U."/>
            <person name="Brodie E.L."/>
            <person name="Williams K.H."/>
            <person name="Hubbard S.S."/>
            <person name="Banfield J.F."/>
        </authorList>
    </citation>
    <scope>NUCLEOTIDE SEQUENCE [LARGE SCALE GENOMIC DNA]</scope>
</reference>